<gene>
    <name evidence="4" type="ORF">GCM10023307_28830</name>
</gene>
<feature type="domain" description="Peptidoglycan binding-like" evidence="2">
    <location>
        <begin position="225"/>
        <end position="282"/>
    </location>
</feature>
<dbReference type="Pfam" id="PF20410">
    <property type="entry name" value="X-Tfes_XVIPCD"/>
    <property type="match status" value="1"/>
</dbReference>
<accession>A0ABP9BYX9</accession>
<organism evidence="4 5">
    <name type="scientific">Lysobacter hankyongensis</name>
    <dbReference type="NCBI Taxonomy" id="1176535"/>
    <lineage>
        <taxon>Bacteria</taxon>
        <taxon>Pseudomonadati</taxon>
        <taxon>Pseudomonadota</taxon>
        <taxon>Gammaproteobacteria</taxon>
        <taxon>Lysobacterales</taxon>
        <taxon>Lysobacteraceae</taxon>
        <taxon>Lysobacter</taxon>
    </lineage>
</organism>
<comment type="caution">
    <text evidence="4">The sequence shown here is derived from an EMBL/GenBank/DDBJ whole genome shotgun (WGS) entry which is preliminary data.</text>
</comment>
<evidence type="ECO:0000259" key="2">
    <source>
        <dbReference type="Pfam" id="PF01471"/>
    </source>
</evidence>
<proteinExistence type="predicted"/>
<keyword evidence="5" id="KW-1185">Reference proteome</keyword>
<feature type="compositionally biased region" description="Low complexity" evidence="1">
    <location>
        <begin position="537"/>
        <end position="547"/>
    </location>
</feature>
<protein>
    <recommendedName>
        <fullName evidence="6">Peptidoglycan-binding protein</fullName>
    </recommendedName>
</protein>
<evidence type="ECO:0008006" key="6">
    <source>
        <dbReference type="Google" id="ProtNLM"/>
    </source>
</evidence>
<name>A0ABP9BYX9_9GAMM</name>
<feature type="compositionally biased region" description="Low complexity" evidence="1">
    <location>
        <begin position="291"/>
        <end position="331"/>
    </location>
</feature>
<evidence type="ECO:0000313" key="5">
    <source>
        <dbReference type="Proteomes" id="UP001499959"/>
    </source>
</evidence>
<feature type="region of interest" description="Disordered" evidence="1">
    <location>
        <begin position="855"/>
        <end position="898"/>
    </location>
</feature>
<evidence type="ECO:0000256" key="1">
    <source>
        <dbReference type="SAM" id="MobiDB-lite"/>
    </source>
</evidence>
<dbReference type="EMBL" id="BAABJE010000015">
    <property type="protein sequence ID" value="GAA4800651.1"/>
    <property type="molecule type" value="Genomic_DNA"/>
</dbReference>
<feature type="region of interest" description="Disordered" evidence="1">
    <location>
        <begin position="629"/>
        <end position="685"/>
    </location>
</feature>
<dbReference type="InterPro" id="IPR002477">
    <property type="entry name" value="Peptidoglycan-bd-like"/>
</dbReference>
<evidence type="ECO:0000313" key="4">
    <source>
        <dbReference type="EMBL" id="GAA4800651.1"/>
    </source>
</evidence>
<evidence type="ECO:0000259" key="3">
    <source>
        <dbReference type="Pfam" id="PF20410"/>
    </source>
</evidence>
<reference evidence="5" key="1">
    <citation type="journal article" date="2019" name="Int. J. Syst. Evol. Microbiol.">
        <title>The Global Catalogue of Microorganisms (GCM) 10K type strain sequencing project: providing services to taxonomists for standard genome sequencing and annotation.</title>
        <authorList>
            <consortium name="The Broad Institute Genomics Platform"/>
            <consortium name="The Broad Institute Genome Sequencing Center for Infectious Disease"/>
            <person name="Wu L."/>
            <person name="Ma J."/>
        </authorList>
    </citation>
    <scope>NUCLEOTIDE SEQUENCE [LARGE SCALE GENOMIC DNA]</scope>
    <source>
        <strain evidence="5">JCM 18204</strain>
    </source>
</reference>
<feature type="region of interest" description="Disordered" evidence="1">
    <location>
        <begin position="525"/>
        <end position="554"/>
    </location>
</feature>
<feature type="compositionally biased region" description="Low complexity" evidence="1">
    <location>
        <begin position="857"/>
        <end position="898"/>
    </location>
</feature>
<feature type="compositionally biased region" description="Low complexity" evidence="1">
    <location>
        <begin position="655"/>
        <end position="672"/>
    </location>
</feature>
<dbReference type="Gene3D" id="1.10.101.10">
    <property type="entry name" value="PGBD-like superfamily/PGBD"/>
    <property type="match status" value="3"/>
</dbReference>
<dbReference type="SUPFAM" id="SSF47090">
    <property type="entry name" value="PGBD-like"/>
    <property type="match status" value="3"/>
</dbReference>
<sequence>MPKITIYESVGGNSELVTNYGQLENHHPSKRLQESGRVYARVNGENEEILGNYRGTAVLTPGGEYMVSKDMVLTAPGLSNGNVPIPSPAAGVIGKIDREDGVITINDPKTGDTMFQIRHAQIDANLKAGDKVEYGQPLGKQHGYNNGNPNAFPDHVHFDVNTKYIAQADKWIKDMHAGTLTTDQRPAQTENLTNAAPTFVPISGTFPKPADPPLADGKLSFGEKGPEVEKLQRALIAAGAVDAEGKALNPDQDYGRRTREAVEDYQRKHGQTVTGVADQKMLSDLGVIAPTQQTPTQQPPAQQTPTQQPPAQQAPVPETPAQQTPAQQATPGRISGGPNDYGSDNPLGNLIARGEGDYGSYNRGRAGDARGDKIDFSQMTVGEVMRRQDLPAGDPDRLFAVGKYQVIPSTMKGAVDTLGIDKDAKFTPQLQERIFADYLMDEKRPDIKAYVTGKTSGPEGLERAQYATALEWASVGDPRKGGASHYGGTANNAASITPDEVGRKLNDMRDQYQKNVAAGMNPDEAYRALSGDPKNFGQNQSQGQTTGQKGGLDDKLLVKEERGEGVRRLQEALNNAGIRDDQGQPLPTTGYFGDKTEAAVRKYQEQKGLEVDGKAGENTLKSLGIFPGQEQAPAQPKADTPTQPQPNTPTPTPAQPEQTTPQPTQPRADTPAQPQPNAPQQPNATIPANVAASEGILQQGSTGPEVAKLQTMLNNQGFRGPDGQPIPTNGTFDAATTHALKAFEKENGMDPNGIAGPKTLEALSKAEQSPKLSSPNHPDNALYQQAMKGLEQMPAGTFKNAQERENAAATIAFEAKVSGLSQIDHVKSAGNNAGFFAVQGGLEDPANKRVYVDREQAAQQTVQQSTQLMQQNTQNQQQTPAPAQDTTQQRDTPRTMMA</sequence>
<dbReference type="InterPro" id="IPR036366">
    <property type="entry name" value="PGBDSf"/>
</dbReference>
<feature type="domain" description="X-Tfes XVIPCD" evidence="3">
    <location>
        <begin position="774"/>
        <end position="871"/>
    </location>
</feature>
<feature type="domain" description="Peptidoglycan binding-like" evidence="2">
    <location>
        <begin position="702"/>
        <end position="763"/>
    </location>
</feature>
<dbReference type="InterPro" id="IPR036365">
    <property type="entry name" value="PGBD-like_sf"/>
</dbReference>
<dbReference type="InterPro" id="IPR046519">
    <property type="entry name" value="X-Tfes_XVIPCD"/>
</dbReference>
<dbReference type="Gene3D" id="1.10.530.10">
    <property type="match status" value="1"/>
</dbReference>
<dbReference type="RefSeq" id="WP_345304043.1">
    <property type="nucleotide sequence ID" value="NZ_BAABJE010000015.1"/>
</dbReference>
<feature type="region of interest" description="Disordered" evidence="1">
    <location>
        <begin position="291"/>
        <end position="364"/>
    </location>
</feature>
<feature type="domain" description="Peptidoglycan binding-like" evidence="2">
    <location>
        <begin position="562"/>
        <end position="623"/>
    </location>
</feature>
<dbReference type="Proteomes" id="UP001499959">
    <property type="component" value="Unassembled WGS sequence"/>
</dbReference>
<dbReference type="Pfam" id="PF01471">
    <property type="entry name" value="PG_binding_1"/>
    <property type="match status" value="3"/>
</dbReference>
<feature type="compositionally biased region" description="Pro residues" evidence="1">
    <location>
        <begin position="643"/>
        <end position="654"/>
    </location>
</feature>